<protein>
    <submittedName>
        <fullName evidence="2">Uncharacterized protein</fullName>
    </submittedName>
</protein>
<evidence type="ECO:0000313" key="2">
    <source>
        <dbReference type="EMBL" id="MCU9847567.1"/>
    </source>
</evidence>
<keyword evidence="3" id="KW-1185">Reference proteome</keyword>
<accession>A0ABT2X3N4</accession>
<keyword evidence="1" id="KW-0732">Signal</keyword>
<dbReference type="EMBL" id="JAOVQO010000004">
    <property type="protein sequence ID" value="MCU9847567.1"/>
    <property type="molecule type" value="Genomic_DNA"/>
</dbReference>
<dbReference type="Proteomes" id="UP001209535">
    <property type="component" value="Unassembled WGS sequence"/>
</dbReference>
<organism evidence="2 3">
    <name type="scientific">Albidovulum salinarum</name>
    <dbReference type="NCBI Taxonomy" id="2984153"/>
    <lineage>
        <taxon>Bacteria</taxon>
        <taxon>Pseudomonadati</taxon>
        <taxon>Pseudomonadota</taxon>
        <taxon>Alphaproteobacteria</taxon>
        <taxon>Rhodobacterales</taxon>
        <taxon>Paracoccaceae</taxon>
        <taxon>Albidovulum</taxon>
    </lineage>
</organism>
<evidence type="ECO:0000313" key="3">
    <source>
        <dbReference type="Proteomes" id="UP001209535"/>
    </source>
</evidence>
<proteinExistence type="predicted"/>
<sequence length="93" mass="10243">MKKLLSLAVLTCAFGTAGMAQTYAEKLYENGSLTLNNTEQYLKDLLLDHGVSEDCLGKLAWADASEMQMIIDGSDNREGKKTKIKLILDRKCG</sequence>
<comment type="caution">
    <text evidence="2">The sequence shown here is derived from an EMBL/GenBank/DDBJ whole genome shotgun (WGS) entry which is preliminary data.</text>
</comment>
<reference evidence="2 3" key="1">
    <citation type="submission" date="2022-10" db="EMBL/GenBank/DDBJ databases">
        <title>Defluviimonas sp. nov., isolated from ocean surface sediments.</title>
        <authorList>
            <person name="He W."/>
            <person name="Wang L."/>
            <person name="Zhang D.-F."/>
        </authorList>
    </citation>
    <scope>NUCLEOTIDE SEQUENCE [LARGE SCALE GENOMIC DNA]</scope>
    <source>
        <strain evidence="2 3">WL0024</strain>
    </source>
</reference>
<name>A0ABT2X3N4_9RHOB</name>
<feature type="signal peptide" evidence="1">
    <location>
        <begin position="1"/>
        <end position="20"/>
    </location>
</feature>
<feature type="chain" id="PRO_5047333123" evidence="1">
    <location>
        <begin position="21"/>
        <end position="93"/>
    </location>
</feature>
<dbReference type="RefSeq" id="WP_263334196.1">
    <property type="nucleotide sequence ID" value="NZ_JAOVQO010000004.1"/>
</dbReference>
<gene>
    <name evidence="2" type="ORF">OEZ60_06065</name>
</gene>
<evidence type="ECO:0000256" key="1">
    <source>
        <dbReference type="SAM" id="SignalP"/>
    </source>
</evidence>